<dbReference type="GO" id="GO:0062054">
    <property type="term" value="F:fluoride channel activity"/>
    <property type="evidence" value="ECO:0007669"/>
    <property type="project" value="UniProtKB-UniRule"/>
</dbReference>
<dbReference type="Proteomes" id="UP001182908">
    <property type="component" value="Chromosome"/>
</dbReference>
<evidence type="ECO:0000256" key="3">
    <source>
        <dbReference type="ARBA" id="ARBA00022692"/>
    </source>
</evidence>
<keyword evidence="3 8" id="KW-0812">Transmembrane</keyword>
<feature type="transmembrane region" description="Helical" evidence="8">
    <location>
        <begin position="61"/>
        <end position="82"/>
    </location>
</feature>
<evidence type="ECO:0000256" key="2">
    <source>
        <dbReference type="ARBA" id="ARBA00022475"/>
    </source>
</evidence>
<sequence>MAYEILLVGIGGFIGANLRYLVSGAIPRINEIPAGTLAVNTIGSFVLAVLTFTSLEGTLRYMISIGMLGSFTTFSTFAYESFRLLDEGENKHFLMNIGLNLLLCLFAVFLAHVLVR</sequence>
<evidence type="ECO:0000256" key="7">
    <source>
        <dbReference type="ARBA" id="ARBA00035585"/>
    </source>
</evidence>
<dbReference type="GO" id="GO:0046872">
    <property type="term" value="F:metal ion binding"/>
    <property type="evidence" value="ECO:0007669"/>
    <property type="project" value="UniProtKB-KW"/>
</dbReference>
<reference evidence="9 10" key="1">
    <citation type="submission" date="2023-08" db="EMBL/GenBank/DDBJ databases">
        <title>Methanolobus mangrovi sp. nov. and Methanolobus sediminis sp. nov, two novel methylotrophic methanogens isolated from mangrove sediments in China.</title>
        <authorList>
            <person name="Zhou J."/>
        </authorList>
    </citation>
    <scope>NUCLEOTIDE SEQUENCE [LARGE SCALE GENOMIC DNA]</scope>
    <source>
        <strain evidence="9 10">FTZ6</strain>
    </source>
</reference>
<proteinExistence type="inferred from homology"/>
<keyword evidence="8" id="KW-0406">Ion transport</keyword>
<feature type="binding site" evidence="8">
    <location>
        <position position="72"/>
    </location>
    <ligand>
        <name>Na(+)</name>
        <dbReference type="ChEBI" id="CHEBI:29101"/>
        <note>structural</note>
    </ligand>
</feature>
<dbReference type="NCBIfam" id="TIGR00494">
    <property type="entry name" value="crcB"/>
    <property type="match status" value="1"/>
</dbReference>
<keyword evidence="8" id="KW-0407">Ion channel</keyword>
<comment type="function">
    <text evidence="8">Fluoride-specific ion channel. Important for reducing fluoride concentration in the cell, thus reducing its toxicity.</text>
</comment>
<dbReference type="RefSeq" id="WP_309312230.1">
    <property type="nucleotide sequence ID" value="NZ_CP133592.1"/>
</dbReference>
<keyword evidence="10" id="KW-1185">Reference proteome</keyword>
<comment type="catalytic activity">
    <reaction evidence="7">
        <text>fluoride(in) = fluoride(out)</text>
        <dbReference type="Rhea" id="RHEA:76159"/>
        <dbReference type="ChEBI" id="CHEBI:17051"/>
    </reaction>
    <physiologicalReaction direction="left-to-right" evidence="7">
        <dbReference type="Rhea" id="RHEA:76160"/>
    </physiologicalReaction>
</comment>
<keyword evidence="8" id="KW-0915">Sodium</keyword>
<comment type="subcellular location">
    <subcellularLocation>
        <location evidence="1 8">Cell membrane</location>
        <topology evidence="1 8">Multi-pass membrane protein</topology>
    </subcellularLocation>
</comment>
<evidence type="ECO:0000313" key="10">
    <source>
        <dbReference type="Proteomes" id="UP001182908"/>
    </source>
</evidence>
<name>A0AA51UQJ6_9EURY</name>
<dbReference type="AlphaFoldDB" id="A0AA51UQJ6"/>
<dbReference type="InterPro" id="IPR003691">
    <property type="entry name" value="FluC"/>
</dbReference>
<dbReference type="EMBL" id="CP133592">
    <property type="protein sequence ID" value="WMW26435.1"/>
    <property type="molecule type" value="Genomic_DNA"/>
</dbReference>
<accession>A0AA51UQJ6</accession>
<dbReference type="GeneID" id="84232725"/>
<feature type="transmembrane region" description="Helical" evidence="8">
    <location>
        <begin position="94"/>
        <end position="115"/>
    </location>
</feature>
<protein>
    <recommendedName>
        <fullName evidence="8">Fluoride-specific ion channel FluC</fullName>
    </recommendedName>
</protein>
<dbReference type="PANTHER" id="PTHR28259">
    <property type="entry name" value="FLUORIDE EXPORT PROTEIN 1-RELATED"/>
    <property type="match status" value="1"/>
</dbReference>
<dbReference type="GO" id="GO:0140114">
    <property type="term" value="P:cellular detoxification of fluoride"/>
    <property type="evidence" value="ECO:0007669"/>
    <property type="project" value="UniProtKB-UniRule"/>
</dbReference>
<evidence type="ECO:0000256" key="8">
    <source>
        <dbReference type="HAMAP-Rule" id="MF_00454"/>
    </source>
</evidence>
<comment type="activity regulation">
    <text evidence="8">Na(+) is not transported, but it plays an essential structural role and its presence is essential for fluoride channel function.</text>
</comment>
<keyword evidence="2 8" id="KW-1003">Cell membrane</keyword>
<feature type="binding site" evidence="8">
    <location>
        <position position="69"/>
    </location>
    <ligand>
        <name>Na(+)</name>
        <dbReference type="ChEBI" id="CHEBI:29101"/>
        <note>structural</note>
    </ligand>
</feature>
<evidence type="ECO:0000256" key="4">
    <source>
        <dbReference type="ARBA" id="ARBA00022989"/>
    </source>
</evidence>
<evidence type="ECO:0000256" key="1">
    <source>
        <dbReference type="ARBA" id="ARBA00004651"/>
    </source>
</evidence>
<keyword evidence="5 8" id="KW-0472">Membrane</keyword>
<organism evidence="9 10">
    <name type="scientific">Methanolobus sediminis</name>
    <dbReference type="NCBI Taxonomy" id="3072978"/>
    <lineage>
        <taxon>Archaea</taxon>
        <taxon>Methanobacteriati</taxon>
        <taxon>Methanobacteriota</taxon>
        <taxon>Stenosarchaea group</taxon>
        <taxon>Methanomicrobia</taxon>
        <taxon>Methanosarcinales</taxon>
        <taxon>Methanosarcinaceae</taxon>
        <taxon>Methanolobus</taxon>
    </lineage>
</organism>
<evidence type="ECO:0000313" key="9">
    <source>
        <dbReference type="EMBL" id="WMW26435.1"/>
    </source>
</evidence>
<dbReference type="KEGG" id="mseb:RE474_08370"/>
<evidence type="ECO:0000256" key="6">
    <source>
        <dbReference type="ARBA" id="ARBA00035120"/>
    </source>
</evidence>
<feature type="transmembrane region" description="Helical" evidence="8">
    <location>
        <begin position="6"/>
        <end position="22"/>
    </location>
</feature>
<keyword evidence="8" id="KW-0813">Transport</keyword>
<comment type="similarity">
    <text evidence="6 8">Belongs to the fluoride channel Fluc/FEX (TC 1.A.43) family.</text>
</comment>
<keyword evidence="4 8" id="KW-1133">Transmembrane helix</keyword>
<dbReference type="Pfam" id="PF02537">
    <property type="entry name" value="CRCB"/>
    <property type="match status" value="1"/>
</dbReference>
<dbReference type="PANTHER" id="PTHR28259:SF1">
    <property type="entry name" value="FLUORIDE EXPORT PROTEIN 1-RELATED"/>
    <property type="match status" value="1"/>
</dbReference>
<evidence type="ECO:0000256" key="5">
    <source>
        <dbReference type="ARBA" id="ARBA00023136"/>
    </source>
</evidence>
<dbReference type="HAMAP" id="MF_00454">
    <property type="entry name" value="FluC"/>
    <property type="match status" value="1"/>
</dbReference>
<dbReference type="GO" id="GO:0005886">
    <property type="term" value="C:plasma membrane"/>
    <property type="evidence" value="ECO:0007669"/>
    <property type="project" value="UniProtKB-SubCell"/>
</dbReference>
<feature type="transmembrane region" description="Helical" evidence="8">
    <location>
        <begin position="34"/>
        <end position="55"/>
    </location>
</feature>
<gene>
    <name evidence="8 9" type="primary">crcB</name>
    <name evidence="8" type="synonym">fluC</name>
    <name evidence="9" type="ORF">RE474_08370</name>
</gene>
<keyword evidence="8" id="KW-0479">Metal-binding</keyword>